<dbReference type="EMBL" id="KT721258">
    <property type="protein sequence ID" value="ALK00631.1"/>
    <property type="molecule type" value="Genomic_DNA"/>
</dbReference>
<evidence type="ECO:0000313" key="16">
    <source>
        <dbReference type="EMBL" id="ALK00622.1"/>
    </source>
</evidence>
<dbReference type="EMBL" id="KT721251">
    <property type="protein sequence ID" value="ALK00624.1"/>
    <property type="molecule type" value="Genomic_DNA"/>
</dbReference>
<evidence type="ECO:0000313" key="12">
    <source>
        <dbReference type="EMBL" id="ALK00617.1"/>
    </source>
</evidence>
<evidence type="ECO:0000313" key="8">
    <source>
        <dbReference type="EMBL" id="ALK00613.1"/>
    </source>
</evidence>
<evidence type="ECO:0000313" key="21">
    <source>
        <dbReference type="EMBL" id="ALK00629.1"/>
    </source>
</evidence>
<dbReference type="EMBL" id="KT721223">
    <property type="protein sequence ID" value="ALK00596.1"/>
    <property type="molecule type" value="Genomic_DNA"/>
</dbReference>
<dbReference type="EMBL" id="KT721224">
    <property type="protein sequence ID" value="ALK00597.1"/>
    <property type="molecule type" value="Genomic_DNA"/>
</dbReference>
<evidence type="ECO:0000313" key="5">
    <source>
        <dbReference type="EMBL" id="ALK00599.1"/>
    </source>
</evidence>
<dbReference type="EMBL" id="KT721256">
    <property type="protein sequence ID" value="ALK00629.1"/>
    <property type="molecule type" value="Genomic_DNA"/>
</dbReference>
<name>A0A0N7IRV8_VARNI</name>
<sequence>SDDRFMSSFHNAQQTPSLKSFTEDYHLGSYPVKPTKETLQTVSLAPSLPALSSPLEMLQTTLQRAVSVPLPYLKPFDVIGVTLTPSRDLLMPLTYLTSVVSEVVDATAGKGRENSLFHALFSTSVLFDTTVEESPVFTKQLNEDMQIMTDILTNTDTYTELHYSSNSSIAGTLSLGSFSVLSIFEEIPVLLTNTGTAMFSTHLPFVVPSTPSATFMTASDSLFNEELFTHEFSHKFSKSTGSILHESSKIPTQVEFLRDS</sequence>
<dbReference type="EMBL" id="KT721253">
    <property type="protein sequence ID" value="ALK00626.1"/>
    <property type="molecule type" value="Genomic_DNA"/>
</dbReference>
<evidence type="ECO:0000313" key="6">
    <source>
        <dbReference type="EMBL" id="ALK00600.1"/>
    </source>
</evidence>
<dbReference type="EMBL" id="KT721240">
    <property type="protein sequence ID" value="ALK00613.1"/>
    <property type="molecule type" value="Genomic_DNA"/>
</dbReference>
<dbReference type="EMBL" id="KT721232">
    <property type="protein sequence ID" value="ALK00605.1"/>
    <property type="molecule type" value="Genomic_DNA"/>
</dbReference>
<dbReference type="AlphaFoldDB" id="A0A0N7IRV8"/>
<dbReference type="EMBL" id="KT721243">
    <property type="protein sequence ID" value="ALK00616.1"/>
    <property type="molecule type" value="Genomic_DNA"/>
</dbReference>
<evidence type="ECO:0000313" key="23">
    <source>
        <dbReference type="EMBL" id="ALK00631.1"/>
    </source>
</evidence>
<feature type="non-terminal residue" evidence="8">
    <location>
        <position position="260"/>
    </location>
</feature>
<dbReference type="EMBL" id="KT721248">
    <property type="protein sequence ID" value="ALK00621.1"/>
    <property type="molecule type" value="Genomic_DNA"/>
</dbReference>
<evidence type="ECO:0000313" key="17">
    <source>
        <dbReference type="EMBL" id="ALK00624.1"/>
    </source>
</evidence>
<dbReference type="EMBL" id="KT721226">
    <property type="protein sequence ID" value="ALK00599.1"/>
    <property type="molecule type" value="Genomic_DNA"/>
</dbReference>
<dbReference type="EMBL" id="KT721227">
    <property type="protein sequence ID" value="ALK00600.1"/>
    <property type="molecule type" value="Genomic_DNA"/>
</dbReference>
<dbReference type="EMBL" id="KT721249">
    <property type="protein sequence ID" value="ALK00622.1"/>
    <property type="molecule type" value="Genomic_DNA"/>
</dbReference>
<gene>
    <name evidence="8" type="primary">KIAA1549</name>
</gene>
<dbReference type="EMBL" id="KT721246">
    <property type="protein sequence ID" value="ALK00619.1"/>
    <property type="molecule type" value="Genomic_DNA"/>
</dbReference>
<protein>
    <submittedName>
        <fullName evidence="8">KIAA1549</fullName>
    </submittedName>
</protein>
<dbReference type="EMBL" id="KT721222">
    <property type="protein sequence ID" value="ALK00595.1"/>
    <property type="molecule type" value="Genomic_DNA"/>
</dbReference>
<dbReference type="EMBL" id="KT721217">
    <property type="protein sequence ID" value="ALK00590.1"/>
    <property type="molecule type" value="Genomic_DNA"/>
</dbReference>
<dbReference type="EMBL" id="KT721242">
    <property type="protein sequence ID" value="ALK00615.1"/>
    <property type="molecule type" value="Genomic_DNA"/>
</dbReference>
<evidence type="ECO:0000313" key="13">
    <source>
        <dbReference type="EMBL" id="ALK00618.1"/>
    </source>
</evidence>
<evidence type="ECO:0000313" key="11">
    <source>
        <dbReference type="EMBL" id="ALK00616.1"/>
    </source>
</evidence>
<reference evidence="8" key="1">
    <citation type="journal article" date="2015" name="Mol. Phylogenet. Evol.">
        <title>Molecular data from contemporary and historical collections reveal a complex story of cryptic diversification in the Varanus (Polydaedalus) niloticus Species Group.</title>
        <authorList>
            <person name="Dowell S.A."/>
            <person name="Portik D.M."/>
            <person name="Buffrenil V."/>
            <person name="Ineich I."/>
            <person name="Greenbaum E."/>
            <person name="Kolokotronis S.O."/>
            <person name="Hekkala E.R."/>
        </authorList>
    </citation>
    <scope>NUCLEOTIDE SEQUENCE</scope>
    <source>
        <strain evidence="1">DMP519</strain>
        <strain evidence="17">MVZ267341</strain>
        <strain evidence="8">MZ01</strain>
        <strain evidence="9">MZ02</strain>
        <strain evidence="10">MZ03</strain>
        <strain evidence="11">MZ04</strain>
        <strain evidence="12">MZ05</strain>
        <strain evidence="13">MZ06</strain>
        <strain evidence="14">MZ07</strain>
        <strain evidence="15">PEM_WC10_180</strain>
        <strain evidence="16">PEM_WC10_194</strain>
        <strain evidence="18">SA01</strain>
        <strain evidence="19">SA02</strain>
        <strain evidence="20">SA03</strain>
        <strain evidence="21">SANBI410</strain>
        <strain evidence="22">SANBI5308</strain>
        <strain evidence="23">SANBI5456</strain>
        <strain evidence="2">UTEP21180</strain>
        <strain evidence="7">UTEP21181</strain>
        <strain evidence="3">UTEP21183</strain>
        <strain evidence="4">UTEP21184</strain>
        <strain evidence="5">UTEP21186</strain>
        <strain evidence="6">UTEP21187</strain>
    </source>
</reference>
<evidence type="ECO:0000313" key="4">
    <source>
        <dbReference type="EMBL" id="ALK00597.1"/>
    </source>
</evidence>
<evidence type="ECO:0000313" key="2">
    <source>
        <dbReference type="EMBL" id="ALK00595.1"/>
    </source>
</evidence>
<evidence type="ECO:0000313" key="19">
    <source>
        <dbReference type="EMBL" id="ALK00626.1"/>
    </source>
</evidence>
<dbReference type="EMBL" id="KT721245">
    <property type="protein sequence ID" value="ALK00618.1"/>
    <property type="molecule type" value="Genomic_DNA"/>
</dbReference>
<evidence type="ECO:0000313" key="14">
    <source>
        <dbReference type="EMBL" id="ALK00619.1"/>
    </source>
</evidence>
<organism evidence="8">
    <name type="scientific">Varanus niloticus</name>
    <name type="common">Nile monitor</name>
    <name type="synonym">Lacerta nilotica</name>
    <dbReference type="NCBI Taxonomy" id="62046"/>
    <lineage>
        <taxon>Eukaryota</taxon>
        <taxon>Metazoa</taxon>
        <taxon>Chordata</taxon>
        <taxon>Craniata</taxon>
        <taxon>Vertebrata</taxon>
        <taxon>Euteleostomi</taxon>
        <taxon>Lepidosauria</taxon>
        <taxon>Squamata</taxon>
        <taxon>Bifurcata</taxon>
        <taxon>Unidentata</taxon>
        <taxon>Episquamata</taxon>
        <taxon>Toxicofera</taxon>
        <taxon>Anguimorpha</taxon>
        <taxon>Paleoanguimorpha</taxon>
        <taxon>Varanoidea</taxon>
        <taxon>Varanidae</taxon>
        <taxon>Varanus</taxon>
    </lineage>
</organism>
<evidence type="ECO:0000313" key="22">
    <source>
        <dbReference type="EMBL" id="ALK00630.1"/>
    </source>
</evidence>
<evidence type="ECO:0000313" key="15">
    <source>
        <dbReference type="EMBL" id="ALK00621.1"/>
    </source>
</evidence>
<accession>A0A0N7IRV8</accession>
<dbReference type="EMBL" id="KT721254">
    <property type="protein sequence ID" value="ALK00627.1"/>
    <property type="molecule type" value="Genomic_DNA"/>
</dbReference>
<dbReference type="EMBL" id="KT721252">
    <property type="protein sequence ID" value="ALK00625.1"/>
    <property type="molecule type" value="Genomic_DNA"/>
</dbReference>
<feature type="non-terminal residue" evidence="8">
    <location>
        <position position="1"/>
    </location>
</feature>
<evidence type="ECO:0000313" key="20">
    <source>
        <dbReference type="EMBL" id="ALK00627.1"/>
    </source>
</evidence>
<evidence type="ECO:0000313" key="3">
    <source>
        <dbReference type="EMBL" id="ALK00596.1"/>
    </source>
</evidence>
<evidence type="ECO:0000313" key="10">
    <source>
        <dbReference type="EMBL" id="ALK00615.1"/>
    </source>
</evidence>
<dbReference type="EMBL" id="KT721244">
    <property type="protein sequence ID" value="ALK00617.1"/>
    <property type="molecule type" value="Genomic_DNA"/>
</dbReference>
<evidence type="ECO:0000313" key="7">
    <source>
        <dbReference type="EMBL" id="ALK00605.1"/>
    </source>
</evidence>
<evidence type="ECO:0000313" key="18">
    <source>
        <dbReference type="EMBL" id="ALK00625.1"/>
    </source>
</evidence>
<dbReference type="EMBL" id="KT721257">
    <property type="protein sequence ID" value="ALK00630.1"/>
    <property type="molecule type" value="Genomic_DNA"/>
</dbReference>
<evidence type="ECO:0000313" key="9">
    <source>
        <dbReference type="EMBL" id="ALK00614.1"/>
    </source>
</evidence>
<dbReference type="EMBL" id="KT721241">
    <property type="protein sequence ID" value="ALK00614.1"/>
    <property type="molecule type" value="Genomic_DNA"/>
</dbReference>
<proteinExistence type="predicted"/>
<evidence type="ECO:0000313" key="1">
    <source>
        <dbReference type="EMBL" id="ALK00590.1"/>
    </source>
</evidence>